<dbReference type="AlphaFoldDB" id="A0A4Q1AYM4"/>
<sequence>MKLLKLLFIPAFVFGFDIEFSKKFHHILPEDTLSANLIITIEDETESEINSRFKVFDKKIKTFKEIEKEYESFNIKPKYRHLNTTPKAIGYIGELKYKLNSDKAIYMDDFITALTDLKRFRDTQISVNNLFWTVREETFNVTLDLLRLEAINWGKTYSKNLSNDLKESCQIKSIKIDKKENFNDEQTPVKYERLLNSTKVAPIPEMEEERNLSITANYILECR</sequence>
<dbReference type="EMBL" id="PDKK01000001">
    <property type="protein sequence ID" value="RXK08491.1"/>
    <property type="molecule type" value="Genomic_DNA"/>
</dbReference>
<dbReference type="Proteomes" id="UP000289758">
    <property type="component" value="Unassembled WGS sequence"/>
</dbReference>
<protein>
    <recommendedName>
        <fullName evidence="3">SIMPL domain-containing protein</fullName>
    </recommendedName>
</protein>
<accession>A0A4Q1AYM4</accession>
<proteinExistence type="predicted"/>
<dbReference type="OrthoDB" id="5348452at2"/>
<gene>
    <name evidence="1" type="ORF">CRV07_01430</name>
</gene>
<organism evidence="1 2">
    <name type="scientific">Halarcobacter ebronensis</name>
    <dbReference type="NCBI Taxonomy" id="1462615"/>
    <lineage>
        <taxon>Bacteria</taxon>
        <taxon>Pseudomonadati</taxon>
        <taxon>Campylobacterota</taxon>
        <taxon>Epsilonproteobacteria</taxon>
        <taxon>Campylobacterales</taxon>
        <taxon>Arcobacteraceae</taxon>
        <taxon>Halarcobacter</taxon>
    </lineage>
</organism>
<comment type="caution">
    <text evidence="1">The sequence shown here is derived from an EMBL/GenBank/DDBJ whole genome shotgun (WGS) entry which is preliminary data.</text>
</comment>
<dbReference type="RefSeq" id="WP_129086054.1">
    <property type="nucleotide sequence ID" value="NZ_CP053836.1"/>
</dbReference>
<keyword evidence="2" id="KW-1185">Reference proteome</keyword>
<evidence type="ECO:0000313" key="2">
    <source>
        <dbReference type="Proteomes" id="UP000289758"/>
    </source>
</evidence>
<reference evidence="1 2" key="1">
    <citation type="submission" date="2017-10" db="EMBL/GenBank/DDBJ databases">
        <title>Genomics of the genus Arcobacter.</title>
        <authorList>
            <person name="Perez-Cataluna A."/>
            <person name="Figueras M.J."/>
        </authorList>
    </citation>
    <scope>NUCLEOTIDE SEQUENCE [LARGE SCALE GENOMIC DNA]</scope>
    <source>
        <strain evidence="1 2">CECT 8441</strain>
    </source>
</reference>
<evidence type="ECO:0008006" key="3">
    <source>
        <dbReference type="Google" id="ProtNLM"/>
    </source>
</evidence>
<name>A0A4Q1AYM4_9BACT</name>
<evidence type="ECO:0000313" key="1">
    <source>
        <dbReference type="EMBL" id="RXK08491.1"/>
    </source>
</evidence>